<evidence type="ECO:0000313" key="6">
    <source>
        <dbReference type="Proteomes" id="UP000824090"/>
    </source>
</evidence>
<dbReference type="PANTHER" id="PTHR23091:SF4">
    <property type="entry name" value="N-TERMINAL AMINO-ACID N(ALPHA)-ACETYLTRANSFERASE NATA"/>
    <property type="match status" value="1"/>
</dbReference>
<feature type="domain" description="N-acetyltransferase" evidence="4">
    <location>
        <begin position="4"/>
        <end position="149"/>
    </location>
</feature>
<sequence length="151" mass="17358">MADMIIRQADVGDAEAIYQIERLCFPDPWSRDSLIYELGENPRAFYIVAVLDEKVVGYAGMWWIEDEGHITNVAVMPGYRNRKIGQGIVDVMLDFTSGEGIRHHTLEVRRSNEAAIKLYEKMGFRTEGVRRGYYLNNGEDALIMWRHGQSD</sequence>
<gene>
    <name evidence="5" type="primary">rimI</name>
    <name evidence="5" type="ORF">IAC50_09415</name>
</gene>
<dbReference type="Proteomes" id="UP000824090">
    <property type="component" value="Unassembled WGS sequence"/>
</dbReference>
<evidence type="ECO:0000313" key="5">
    <source>
        <dbReference type="EMBL" id="HIU26697.1"/>
    </source>
</evidence>
<dbReference type="AlphaFoldDB" id="A0A9D1I2Q7"/>
<dbReference type="InterPro" id="IPR045047">
    <property type="entry name" value="Ard1-like"/>
</dbReference>
<protein>
    <recommendedName>
        <fullName evidence="3">[Ribosomal protein bS18]-alanine N-acetyltransferase</fullName>
        <ecNumber evidence="3">2.3.1.266</ecNumber>
    </recommendedName>
</protein>
<comment type="catalytic activity">
    <reaction evidence="3">
        <text>N-terminal L-alanyl-[ribosomal protein bS18] + acetyl-CoA = N-terminal N(alpha)-acetyl-L-alanyl-[ribosomal protein bS18] + CoA + H(+)</text>
        <dbReference type="Rhea" id="RHEA:43756"/>
        <dbReference type="Rhea" id="RHEA-COMP:10676"/>
        <dbReference type="Rhea" id="RHEA-COMP:10677"/>
        <dbReference type="ChEBI" id="CHEBI:15378"/>
        <dbReference type="ChEBI" id="CHEBI:57287"/>
        <dbReference type="ChEBI" id="CHEBI:57288"/>
        <dbReference type="ChEBI" id="CHEBI:64718"/>
        <dbReference type="ChEBI" id="CHEBI:83683"/>
        <dbReference type="EC" id="2.3.1.266"/>
    </reaction>
</comment>
<evidence type="ECO:0000256" key="2">
    <source>
        <dbReference type="ARBA" id="ARBA00023315"/>
    </source>
</evidence>
<comment type="function">
    <text evidence="3">Acetylates the N-terminal alanine of ribosomal protein bS18.</text>
</comment>
<dbReference type="EMBL" id="DVMP01000163">
    <property type="protein sequence ID" value="HIU26697.1"/>
    <property type="molecule type" value="Genomic_DNA"/>
</dbReference>
<dbReference type="PANTHER" id="PTHR23091">
    <property type="entry name" value="N-TERMINAL ACETYLTRANSFERASE"/>
    <property type="match status" value="1"/>
</dbReference>
<comment type="similarity">
    <text evidence="3">Belongs to the acetyltransferase family. RimI subfamily.</text>
</comment>
<dbReference type="InterPro" id="IPR016181">
    <property type="entry name" value="Acyl_CoA_acyltransferase"/>
</dbReference>
<evidence type="ECO:0000256" key="3">
    <source>
        <dbReference type="RuleBase" id="RU363094"/>
    </source>
</evidence>
<evidence type="ECO:0000259" key="4">
    <source>
        <dbReference type="PROSITE" id="PS51186"/>
    </source>
</evidence>
<comment type="caution">
    <text evidence="5">The sequence shown here is derived from an EMBL/GenBank/DDBJ whole genome shotgun (WGS) entry which is preliminary data.</text>
</comment>
<reference evidence="5" key="1">
    <citation type="submission" date="2020-10" db="EMBL/GenBank/DDBJ databases">
        <authorList>
            <person name="Gilroy R."/>
        </authorList>
    </citation>
    <scope>NUCLEOTIDE SEQUENCE</scope>
    <source>
        <strain evidence="5">ChiHcec3-6078</strain>
    </source>
</reference>
<keyword evidence="1" id="KW-0808">Transferase</keyword>
<dbReference type="CDD" id="cd04301">
    <property type="entry name" value="NAT_SF"/>
    <property type="match status" value="1"/>
</dbReference>
<evidence type="ECO:0000256" key="1">
    <source>
        <dbReference type="ARBA" id="ARBA00022679"/>
    </source>
</evidence>
<dbReference type="EC" id="2.3.1.266" evidence="3"/>
<comment type="subcellular location">
    <subcellularLocation>
        <location evidence="3">Cytoplasm</location>
    </subcellularLocation>
</comment>
<dbReference type="GO" id="GO:0031415">
    <property type="term" value="C:NatA complex"/>
    <property type="evidence" value="ECO:0007669"/>
    <property type="project" value="InterPro"/>
</dbReference>
<dbReference type="Pfam" id="PF00583">
    <property type="entry name" value="Acetyltransf_1"/>
    <property type="match status" value="1"/>
</dbReference>
<proteinExistence type="inferred from homology"/>
<reference evidence="5" key="2">
    <citation type="journal article" date="2021" name="PeerJ">
        <title>Extensive microbial diversity within the chicken gut microbiome revealed by metagenomics and culture.</title>
        <authorList>
            <person name="Gilroy R."/>
            <person name="Ravi A."/>
            <person name="Getino M."/>
            <person name="Pursley I."/>
            <person name="Horton D.L."/>
            <person name="Alikhan N.F."/>
            <person name="Baker D."/>
            <person name="Gharbi K."/>
            <person name="Hall N."/>
            <person name="Watson M."/>
            <person name="Adriaenssens E.M."/>
            <person name="Foster-Nyarko E."/>
            <person name="Jarju S."/>
            <person name="Secka A."/>
            <person name="Antonio M."/>
            <person name="Oren A."/>
            <person name="Chaudhuri R.R."/>
            <person name="La Ragione R."/>
            <person name="Hildebrand F."/>
            <person name="Pallen M.J."/>
        </authorList>
    </citation>
    <scope>NUCLEOTIDE SEQUENCE</scope>
    <source>
        <strain evidence="5">ChiHcec3-6078</strain>
    </source>
</reference>
<dbReference type="GO" id="GO:0008999">
    <property type="term" value="F:protein-N-terminal-alanine acetyltransferase activity"/>
    <property type="evidence" value="ECO:0007669"/>
    <property type="project" value="UniProtKB-EC"/>
</dbReference>
<keyword evidence="3" id="KW-0963">Cytoplasm</keyword>
<organism evidence="5 6">
    <name type="scientific">Candidatus Allocopromorpha excrementigallinarum</name>
    <dbReference type="NCBI Taxonomy" id="2840742"/>
    <lineage>
        <taxon>Bacteria</taxon>
        <taxon>Bacillati</taxon>
        <taxon>Bacillota</taxon>
        <taxon>Clostridia</taxon>
        <taxon>Eubacteriales</taxon>
        <taxon>Eubacteriaceae</taxon>
        <taxon>Eubacteriaceae incertae sedis</taxon>
        <taxon>Candidatus Allocopromorpha</taxon>
    </lineage>
</organism>
<accession>A0A9D1I2Q7</accession>
<dbReference type="InterPro" id="IPR006464">
    <property type="entry name" value="AcTrfase_RimI/Ard1"/>
</dbReference>
<dbReference type="SUPFAM" id="SSF55729">
    <property type="entry name" value="Acyl-CoA N-acyltransferases (Nat)"/>
    <property type="match status" value="1"/>
</dbReference>
<dbReference type="GO" id="GO:0005840">
    <property type="term" value="C:ribosome"/>
    <property type="evidence" value="ECO:0007669"/>
    <property type="project" value="UniProtKB-KW"/>
</dbReference>
<keyword evidence="5" id="KW-0687">Ribonucleoprotein</keyword>
<dbReference type="NCBIfam" id="TIGR01575">
    <property type="entry name" value="rimI"/>
    <property type="match status" value="1"/>
</dbReference>
<dbReference type="PROSITE" id="PS51186">
    <property type="entry name" value="GNAT"/>
    <property type="match status" value="1"/>
</dbReference>
<name>A0A9D1I2Q7_9FIRM</name>
<keyword evidence="5" id="KW-0689">Ribosomal protein</keyword>
<dbReference type="Gene3D" id="3.40.630.30">
    <property type="match status" value="1"/>
</dbReference>
<dbReference type="InterPro" id="IPR000182">
    <property type="entry name" value="GNAT_dom"/>
</dbReference>
<keyword evidence="2" id="KW-0012">Acyltransferase</keyword>